<keyword evidence="6 7" id="KW-0472">Membrane</keyword>
<evidence type="ECO:0000313" key="10">
    <source>
        <dbReference type="Proteomes" id="UP000198346"/>
    </source>
</evidence>
<evidence type="ECO:0000259" key="8">
    <source>
        <dbReference type="Pfam" id="PF01694"/>
    </source>
</evidence>
<gene>
    <name evidence="9" type="ORF">SAMN06297382_2554</name>
</gene>
<evidence type="ECO:0000256" key="5">
    <source>
        <dbReference type="ARBA" id="ARBA00022989"/>
    </source>
</evidence>
<evidence type="ECO:0000256" key="6">
    <source>
        <dbReference type="ARBA" id="ARBA00023136"/>
    </source>
</evidence>
<organism evidence="9 10">
    <name type="scientific">Amphiplicatus metriothermophilus</name>
    <dbReference type="NCBI Taxonomy" id="1519374"/>
    <lineage>
        <taxon>Bacteria</taxon>
        <taxon>Pseudomonadati</taxon>
        <taxon>Pseudomonadota</taxon>
        <taxon>Alphaproteobacteria</taxon>
        <taxon>Parvularculales</taxon>
        <taxon>Parvularculaceae</taxon>
        <taxon>Amphiplicatus</taxon>
    </lineage>
</organism>
<dbReference type="InterPro" id="IPR035952">
    <property type="entry name" value="Rhomboid-like_sf"/>
</dbReference>
<name>A0A239PYT3_9PROT</name>
<dbReference type="GO" id="GO:0004252">
    <property type="term" value="F:serine-type endopeptidase activity"/>
    <property type="evidence" value="ECO:0007669"/>
    <property type="project" value="InterPro"/>
</dbReference>
<feature type="domain" description="Peptidase S54 rhomboid" evidence="8">
    <location>
        <begin position="66"/>
        <end position="220"/>
    </location>
</feature>
<feature type="transmembrane region" description="Helical" evidence="7">
    <location>
        <begin position="12"/>
        <end position="30"/>
    </location>
</feature>
<evidence type="ECO:0000313" key="9">
    <source>
        <dbReference type="EMBL" id="SNT75112.1"/>
    </source>
</evidence>
<dbReference type="Pfam" id="PF01694">
    <property type="entry name" value="Rhomboid"/>
    <property type="match status" value="1"/>
</dbReference>
<keyword evidence="5 7" id="KW-1133">Transmembrane helix</keyword>
<proteinExistence type="inferred from homology"/>
<keyword evidence="9" id="KW-0645">Protease</keyword>
<sequence>MIPVRDSVANRYPPVVTWALLATNCAVFLFQAALTPRGQETFVYVFSLVPARFFALLEAGALVEAFYPLLTNAFLHAGFLHLAFNMWSLLIFGPSVEDRLGSRVFLGFYLIAAWTASLAHAFFNANSLIPALGASGAIAGVMGCYVRLFPFARLVLLVPVLFYPVFVEAPAILFSAVWLAMQLVPGLITLLIPGEAGGIAWWAHIGGFAAGWALGPALRRRPRGYRPYFQDEGVFGFTPDGRRHWRRDLWE</sequence>
<evidence type="ECO:0000256" key="7">
    <source>
        <dbReference type="SAM" id="Phobius"/>
    </source>
</evidence>
<evidence type="ECO:0000256" key="4">
    <source>
        <dbReference type="ARBA" id="ARBA00022801"/>
    </source>
</evidence>
<comment type="subcellular location">
    <subcellularLocation>
        <location evidence="1">Membrane</location>
        <topology evidence="1">Multi-pass membrane protein</topology>
    </subcellularLocation>
</comment>
<dbReference type="InterPro" id="IPR022764">
    <property type="entry name" value="Peptidase_S54_rhomboid_dom"/>
</dbReference>
<evidence type="ECO:0000256" key="2">
    <source>
        <dbReference type="ARBA" id="ARBA00009045"/>
    </source>
</evidence>
<evidence type="ECO:0000256" key="1">
    <source>
        <dbReference type="ARBA" id="ARBA00004141"/>
    </source>
</evidence>
<dbReference type="Gene3D" id="1.20.1540.10">
    <property type="entry name" value="Rhomboid-like"/>
    <property type="match status" value="1"/>
</dbReference>
<keyword evidence="10" id="KW-1185">Reference proteome</keyword>
<dbReference type="FunFam" id="1.20.1540.10:FF:000027">
    <property type="entry name" value="Rhomboid family intramembrane serine protease"/>
    <property type="match status" value="1"/>
</dbReference>
<dbReference type="Proteomes" id="UP000198346">
    <property type="component" value="Unassembled WGS sequence"/>
</dbReference>
<dbReference type="PANTHER" id="PTHR43731:SF14">
    <property type="entry name" value="PRESENILIN-ASSOCIATED RHOMBOID-LIKE PROTEIN, MITOCHONDRIAL"/>
    <property type="match status" value="1"/>
</dbReference>
<dbReference type="AlphaFoldDB" id="A0A239PYT3"/>
<dbReference type="PANTHER" id="PTHR43731">
    <property type="entry name" value="RHOMBOID PROTEASE"/>
    <property type="match status" value="1"/>
</dbReference>
<dbReference type="EMBL" id="FZQA01000007">
    <property type="protein sequence ID" value="SNT75112.1"/>
    <property type="molecule type" value="Genomic_DNA"/>
</dbReference>
<keyword evidence="4" id="KW-0378">Hydrolase</keyword>
<feature type="transmembrane region" description="Helical" evidence="7">
    <location>
        <begin position="155"/>
        <end position="179"/>
    </location>
</feature>
<dbReference type="GO" id="GO:0016020">
    <property type="term" value="C:membrane"/>
    <property type="evidence" value="ECO:0007669"/>
    <property type="project" value="UniProtKB-SubCell"/>
</dbReference>
<dbReference type="OrthoDB" id="9797190at2"/>
<dbReference type="SUPFAM" id="SSF144091">
    <property type="entry name" value="Rhomboid-like"/>
    <property type="match status" value="1"/>
</dbReference>
<comment type="similarity">
    <text evidence="2">Belongs to the peptidase S54 family.</text>
</comment>
<feature type="transmembrane region" description="Helical" evidence="7">
    <location>
        <begin position="104"/>
        <end position="123"/>
    </location>
</feature>
<keyword evidence="3 7" id="KW-0812">Transmembrane</keyword>
<feature type="transmembrane region" description="Helical" evidence="7">
    <location>
        <begin position="73"/>
        <end position="92"/>
    </location>
</feature>
<feature type="transmembrane region" description="Helical" evidence="7">
    <location>
        <begin position="199"/>
        <end position="218"/>
    </location>
</feature>
<accession>A0A239PYT3</accession>
<dbReference type="GO" id="GO:0006508">
    <property type="term" value="P:proteolysis"/>
    <property type="evidence" value="ECO:0007669"/>
    <property type="project" value="UniProtKB-KW"/>
</dbReference>
<evidence type="ECO:0000256" key="3">
    <source>
        <dbReference type="ARBA" id="ARBA00022692"/>
    </source>
</evidence>
<dbReference type="InterPro" id="IPR050925">
    <property type="entry name" value="Rhomboid_protease_S54"/>
</dbReference>
<reference evidence="9 10" key="1">
    <citation type="submission" date="2017-07" db="EMBL/GenBank/DDBJ databases">
        <authorList>
            <person name="Sun Z.S."/>
            <person name="Albrecht U."/>
            <person name="Echele G."/>
            <person name="Lee C.C."/>
        </authorList>
    </citation>
    <scope>NUCLEOTIDE SEQUENCE [LARGE SCALE GENOMIC DNA]</scope>
    <source>
        <strain evidence="9 10">CGMCC 1.12710</strain>
    </source>
</reference>
<protein>
    <submittedName>
        <fullName evidence="9">Membrane associated serine protease, rhomboid family</fullName>
    </submittedName>
</protein>
<feature type="transmembrane region" description="Helical" evidence="7">
    <location>
        <begin position="129"/>
        <end position="148"/>
    </location>
</feature>
<feature type="transmembrane region" description="Helical" evidence="7">
    <location>
        <begin position="42"/>
        <end position="67"/>
    </location>
</feature>